<keyword evidence="2" id="KW-1185">Reference proteome</keyword>
<reference evidence="2" key="1">
    <citation type="journal article" date="2023" name="Nat. Plants">
        <title>Single-cell RNA sequencing provides a high-resolution roadmap for understanding the multicellular compartmentation of specialized metabolism.</title>
        <authorList>
            <person name="Sun S."/>
            <person name="Shen X."/>
            <person name="Li Y."/>
            <person name="Li Y."/>
            <person name="Wang S."/>
            <person name="Li R."/>
            <person name="Zhang H."/>
            <person name="Shen G."/>
            <person name="Guo B."/>
            <person name="Wei J."/>
            <person name="Xu J."/>
            <person name="St-Pierre B."/>
            <person name="Chen S."/>
            <person name="Sun C."/>
        </authorList>
    </citation>
    <scope>NUCLEOTIDE SEQUENCE [LARGE SCALE GENOMIC DNA]</scope>
</reference>
<accession>A0ACB9ZKK3</accession>
<protein>
    <submittedName>
        <fullName evidence="1">Uncharacterized protein</fullName>
    </submittedName>
</protein>
<comment type="caution">
    <text evidence="1">The sequence shown here is derived from an EMBL/GenBank/DDBJ whole genome shotgun (WGS) entry which is preliminary data.</text>
</comment>
<name>A0ACB9ZKK3_CATRO</name>
<evidence type="ECO:0000313" key="2">
    <source>
        <dbReference type="Proteomes" id="UP001060085"/>
    </source>
</evidence>
<dbReference type="Proteomes" id="UP001060085">
    <property type="component" value="Linkage Group LG08"/>
</dbReference>
<proteinExistence type="predicted"/>
<gene>
    <name evidence="1" type="ORF">M9H77_33447</name>
</gene>
<sequence length="450" mass="47940">MAIRYLQIRQAFARNYSSKTTNNKTIPVIWDYRTSSDADSPREAVTVQLLSWGRGASGQLGSGTEETRIYPAPVGSLLLPPSFTLSSPIPGRLPSSTSRNEDEGSVKVGISCGLFHSGLLVNRQLYIWGKGDGGRLGLGHEDSVFVPTLNTYLASNEVKSIALGGLHSIALDSLGQVFSWGYGGFGALGHSVYHRELLPRMVEGPWDEEICHISTSGTHTAAITKSGELYTWGREEGDGRLGLGPGRGPDQAGGLSIPSKVKALPVPVAAVSCGGFFTMALTKDGQLWNWGANSNYELGRGDKLGGWKPQPVPSLKDVHIIQIASGGYHSLALTDKGEVLSWGHGGHGQLGHSSIQNQRVPLRIEVLANERVTYIACGGSSSAAVTEDGKLYMWGNAKDSQLGIPGLHEVQSTPLQVQFLTEDDGSMLHKVLSVAIGASHSLCLVTRSTC</sequence>
<evidence type="ECO:0000313" key="1">
    <source>
        <dbReference type="EMBL" id="KAI5647442.1"/>
    </source>
</evidence>
<organism evidence="1 2">
    <name type="scientific">Catharanthus roseus</name>
    <name type="common">Madagascar periwinkle</name>
    <name type="synonym">Vinca rosea</name>
    <dbReference type="NCBI Taxonomy" id="4058"/>
    <lineage>
        <taxon>Eukaryota</taxon>
        <taxon>Viridiplantae</taxon>
        <taxon>Streptophyta</taxon>
        <taxon>Embryophyta</taxon>
        <taxon>Tracheophyta</taxon>
        <taxon>Spermatophyta</taxon>
        <taxon>Magnoliopsida</taxon>
        <taxon>eudicotyledons</taxon>
        <taxon>Gunneridae</taxon>
        <taxon>Pentapetalae</taxon>
        <taxon>asterids</taxon>
        <taxon>lamiids</taxon>
        <taxon>Gentianales</taxon>
        <taxon>Apocynaceae</taxon>
        <taxon>Rauvolfioideae</taxon>
        <taxon>Vinceae</taxon>
        <taxon>Catharanthinae</taxon>
        <taxon>Catharanthus</taxon>
    </lineage>
</organism>
<dbReference type="EMBL" id="CM044708">
    <property type="protein sequence ID" value="KAI5647442.1"/>
    <property type="molecule type" value="Genomic_DNA"/>
</dbReference>